<dbReference type="EMBL" id="LR798237">
    <property type="protein sequence ID" value="CAB5212751.1"/>
    <property type="molecule type" value="Genomic_DNA"/>
</dbReference>
<keyword evidence="2" id="KW-0812">Transmembrane</keyword>
<feature type="region of interest" description="Disordered" evidence="1">
    <location>
        <begin position="438"/>
        <end position="478"/>
    </location>
</feature>
<sequence>MALEGYTKLHLEITDDGTIKQWDNQMVSLQKQVRYLRQELSNTSYNEAQRQSVRLLLADAQMGLQATQTRSRELFGSLSLLPGPMGNLFGVVNMTLIAMRELSQLSFNDLKSQFQILKSTFTGESLAGNIPRFGNEVNTASNLANTGSNVANTTATSAEAAALGTTAAAQKVDTIATTANTNEQILNAKARDIDTLAILKTQEALTQEYIIDRQNSLATLENTETENLNTKARMRNSLQTEISVEKQNLLNIQEKIGIAITNGLTGSTEGLTGANVAATTSTILFTVAMRALDVAIVIAEVSLAAFYALLGAVILIPIGAFLKEWATGTNAATVANDQLNTSIKDTKDILDLDLISTKKRQSDRLAEMKAGNASEAALRKQDLENAKEDYNLYNNALSDARKNLQTAEENTKRKGGILGISNEELDKAQKLYEDAQKSVNDLEKKRTETAAEVNKAGYSGIEEEQKRSYQNQLRDLEA</sequence>
<organism evidence="3">
    <name type="scientific">uncultured Caudovirales phage</name>
    <dbReference type="NCBI Taxonomy" id="2100421"/>
    <lineage>
        <taxon>Viruses</taxon>
        <taxon>Duplodnaviria</taxon>
        <taxon>Heunggongvirae</taxon>
        <taxon>Uroviricota</taxon>
        <taxon>Caudoviricetes</taxon>
        <taxon>Peduoviridae</taxon>
        <taxon>Maltschvirus</taxon>
        <taxon>Maltschvirus maltsch</taxon>
    </lineage>
</organism>
<evidence type="ECO:0000256" key="1">
    <source>
        <dbReference type="SAM" id="MobiDB-lite"/>
    </source>
</evidence>
<accession>A0A6J7WF82</accession>
<feature type="transmembrane region" description="Helical" evidence="2">
    <location>
        <begin position="294"/>
        <end position="316"/>
    </location>
</feature>
<evidence type="ECO:0000256" key="2">
    <source>
        <dbReference type="SAM" id="Phobius"/>
    </source>
</evidence>
<reference evidence="3" key="1">
    <citation type="submission" date="2020-05" db="EMBL/GenBank/DDBJ databases">
        <authorList>
            <person name="Chiriac C."/>
            <person name="Salcher M."/>
            <person name="Ghai R."/>
            <person name="Kavagutti S V."/>
        </authorList>
    </citation>
    <scope>NUCLEOTIDE SEQUENCE</scope>
</reference>
<keyword evidence="2" id="KW-1133">Transmembrane helix</keyword>
<protein>
    <submittedName>
        <fullName evidence="3">Uncharacterized protein</fullName>
    </submittedName>
</protein>
<feature type="compositionally biased region" description="Basic and acidic residues" evidence="1">
    <location>
        <begin position="438"/>
        <end position="449"/>
    </location>
</feature>
<gene>
    <name evidence="3" type="ORF">UFOVP187_49</name>
</gene>
<proteinExistence type="predicted"/>
<feature type="compositionally biased region" description="Polar residues" evidence="1">
    <location>
        <begin position="468"/>
        <end position="478"/>
    </location>
</feature>
<name>A0A6J7WF82_9CAUD</name>
<keyword evidence="2" id="KW-0472">Membrane</keyword>
<evidence type="ECO:0000313" key="3">
    <source>
        <dbReference type="EMBL" id="CAB5212751.1"/>
    </source>
</evidence>
<feature type="non-terminal residue" evidence="3">
    <location>
        <position position="478"/>
    </location>
</feature>